<proteinExistence type="predicted"/>
<dbReference type="EMBL" id="LOCQ01000032">
    <property type="protein sequence ID" value="OBV41437.1"/>
    <property type="molecule type" value="Genomic_DNA"/>
</dbReference>
<evidence type="ECO:0000256" key="1">
    <source>
        <dbReference type="SAM" id="MobiDB-lite"/>
    </source>
</evidence>
<name>A0A1A7C6U7_9BURK</name>
<feature type="region of interest" description="Disordered" evidence="1">
    <location>
        <begin position="507"/>
        <end position="539"/>
    </location>
</feature>
<protein>
    <submittedName>
        <fullName evidence="2">Uncharacterized protein</fullName>
    </submittedName>
</protein>
<evidence type="ECO:0000313" key="3">
    <source>
        <dbReference type="Proteomes" id="UP000092713"/>
    </source>
</evidence>
<dbReference type="RefSeq" id="WP_065305991.1">
    <property type="nucleotide sequence ID" value="NZ_LOCQ01000032.1"/>
</dbReference>
<organism evidence="2 3">
    <name type="scientific">Janthinobacterium psychrotolerans</name>
    <dbReference type="NCBI Taxonomy" id="1747903"/>
    <lineage>
        <taxon>Bacteria</taxon>
        <taxon>Pseudomonadati</taxon>
        <taxon>Pseudomonadota</taxon>
        <taxon>Betaproteobacteria</taxon>
        <taxon>Burkholderiales</taxon>
        <taxon>Oxalobacteraceae</taxon>
        <taxon>Janthinobacterium</taxon>
    </lineage>
</organism>
<accession>A0A1A7C6U7</accession>
<gene>
    <name evidence="2" type="ORF">ASR47_103122</name>
</gene>
<sequence>MDPVSSATLANVVPASARVGSSAPVTPASAAILANAALVKPLASSTQVDISPLGQYLSGVALSRRQLLALQGIDDEVGTPANPAVVANDVLVALAQQLSDSFAQLRASGVDAGRLAMTAGSQDDLAQRFALLSGPVTPGASEALAQNADALTQADLARIGIDLQNNRPVDVAALQAAFEADRGATLNILQQGTDVLAEVGAALTLQQGLPAAAQALDDLAAAPPTQAEQVVPADIAATDLTAATVAQAGQPNPAVPPEQTQIQPGQQELAQQQALAQRQLEVRQQLGTEDLTQGLQELRQQQLQQNATLQAPEASQSQLDQAGTLQAAQQLQQNQQTQRNNPSVQAEGLDDEQDRLQTERIARDDVETQRVAQETALEQQDAARVEDERVQELQAGQTRQAQLQQQVQEAADDAARAQLAASEAQRTARAATERAQSVAREAQVQLDAGLVTTVQAQQAQQNALAQQQAAQNAALAVQQPSSQDPAVAAAIAAYNINNAALNPGLMNRPLPASDSQRPSVAPVGQVTAATPLKELKPGV</sequence>
<keyword evidence="3" id="KW-1185">Reference proteome</keyword>
<feature type="region of interest" description="Disordered" evidence="1">
    <location>
        <begin position="414"/>
        <end position="433"/>
    </location>
</feature>
<feature type="compositionally biased region" description="Low complexity" evidence="1">
    <location>
        <begin position="318"/>
        <end position="338"/>
    </location>
</feature>
<dbReference type="STRING" id="1747903.ASR47_103122"/>
<dbReference type="PATRIC" id="fig|1747903.4.peg.5117"/>
<reference evidence="2 3" key="1">
    <citation type="submission" date="2016-04" db="EMBL/GenBank/DDBJ databases">
        <title>Draft genome sequence of Janthinobacterium psychrotolerans sp. nov., isolated from freshwater sediments in Denmark.</title>
        <authorList>
            <person name="Gong X."/>
            <person name="Skrivergaard S."/>
            <person name="Korsgaard B.S."/>
            <person name="Schreiber L."/>
            <person name="Marshall I.P."/>
            <person name="Finster K."/>
            <person name="Schramm A."/>
        </authorList>
    </citation>
    <scope>NUCLEOTIDE SEQUENCE [LARGE SCALE GENOMIC DNA]</scope>
    <source>
        <strain evidence="2 3">S3-2</strain>
    </source>
</reference>
<dbReference type="AlphaFoldDB" id="A0A1A7C6U7"/>
<dbReference type="OrthoDB" id="8703839at2"/>
<dbReference type="Proteomes" id="UP000092713">
    <property type="component" value="Unassembled WGS sequence"/>
</dbReference>
<feature type="compositionally biased region" description="Low complexity" evidence="1">
    <location>
        <begin position="416"/>
        <end position="433"/>
    </location>
</feature>
<comment type="caution">
    <text evidence="2">The sequence shown here is derived from an EMBL/GenBank/DDBJ whole genome shotgun (WGS) entry which is preliminary data.</text>
</comment>
<evidence type="ECO:0000313" key="2">
    <source>
        <dbReference type="EMBL" id="OBV41437.1"/>
    </source>
</evidence>
<feature type="region of interest" description="Disordered" evidence="1">
    <location>
        <begin position="306"/>
        <end position="353"/>
    </location>
</feature>